<organism evidence="7 8">
    <name type="scientific">Rugamonas aquatica</name>
    <dbReference type="NCBI Taxonomy" id="2743357"/>
    <lineage>
        <taxon>Bacteria</taxon>
        <taxon>Pseudomonadati</taxon>
        <taxon>Pseudomonadota</taxon>
        <taxon>Betaproteobacteria</taxon>
        <taxon>Burkholderiales</taxon>
        <taxon>Oxalobacteraceae</taxon>
        <taxon>Telluria group</taxon>
        <taxon>Rugamonas</taxon>
    </lineage>
</organism>
<keyword evidence="3 6" id="KW-0732">Signal</keyword>
<name>A0A6A7N8Z2_9BURK</name>
<feature type="signal peptide" evidence="6">
    <location>
        <begin position="1"/>
        <end position="25"/>
    </location>
</feature>
<sequence>MDFTMNLRLISAAAACLLLPTLAVAADDSQLMLGGGVAAGARYSGSKQNTVAPVILIDYSHASGFFASTLRGIGYGGEAGPLTYSAALGYRGDRKEKNEKGLFGNTGSANLKGMGDIKGSANAMLSLGYKPIPLLELNVSADVPLSQRENGKTFHSGVTAHLLDATSDKISLGVGAGFADSKYAQTYYGVTAKQASTSKFKAYQPKSGLYEANVMLTWQHKLDQKWGITTMVGATHLLREAARSPLTERKTSPTAAVYVSYAY</sequence>
<dbReference type="EMBL" id="WHUG01000014">
    <property type="protein sequence ID" value="MQA41565.1"/>
    <property type="molecule type" value="Genomic_DNA"/>
</dbReference>
<gene>
    <name evidence="7" type="ORF">GEV02_25800</name>
</gene>
<evidence type="ECO:0000256" key="2">
    <source>
        <dbReference type="ARBA" id="ARBA00005722"/>
    </source>
</evidence>
<dbReference type="PANTHER" id="PTHR38776">
    <property type="entry name" value="MLTA-INTERACTING PROTEIN-RELATED"/>
    <property type="match status" value="1"/>
</dbReference>
<keyword evidence="5" id="KW-0998">Cell outer membrane</keyword>
<proteinExistence type="inferred from homology"/>
<reference evidence="7 8" key="1">
    <citation type="submission" date="2019-10" db="EMBL/GenBank/DDBJ databases">
        <title>Two novel species isolated from a subtropical stream in China.</title>
        <authorList>
            <person name="Lu H."/>
        </authorList>
    </citation>
    <scope>NUCLEOTIDE SEQUENCE [LARGE SCALE GENOMIC DNA]</scope>
    <source>
        <strain evidence="7 8">FT29W</strain>
    </source>
</reference>
<keyword evidence="8" id="KW-1185">Reference proteome</keyword>
<dbReference type="AlphaFoldDB" id="A0A6A7N8Z2"/>
<comment type="subcellular location">
    <subcellularLocation>
        <location evidence="1">Cell outer membrane</location>
    </subcellularLocation>
</comment>
<dbReference type="Pfam" id="PF06629">
    <property type="entry name" value="MipA"/>
    <property type="match status" value="1"/>
</dbReference>
<evidence type="ECO:0000256" key="1">
    <source>
        <dbReference type="ARBA" id="ARBA00004442"/>
    </source>
</evidence>
<dbReference type="GO" id="GO:0009279">
    <property type="term" value="C:cell outer membrane"/>
    <property type="evidence" value="ECO:0007669"/>
    <property type="project" value="UniProtKB-SubCell"/>
</dbReference>
<evidence type="ECO:0000256" key="4">
    <source>
        <dbReference type="ARBA" id="ARBA00023136"/>
    </source>
</evidence>
<keyword evidence="4" id="KW-0472">Membrane</keyword>
<comment type="similarity">
    <text evidence="2">Belongs to the MipA/OmpV family.</text>
</comment>
<evidence type="ECO:0000256" key="5">
    <source>
        <dbReference type="ARBA" id="ARBA00023237"/>
    </source>
</evidence>
<protein>
    <submittedName>
        <fullName evidence="7">MipA/OmpV family protein</fullName>
    </submittedName>
</protein>
<comment type="caution">
    <text evidence="7">The sequence shown here is derived from an EMBL/GenBank/DDBJ whole genome shotgun (WGS) entry which is preliminary data.</text>
</comment>
<evidence type="ECO:0000313" key="7">
    <source>
        <dbReference type="EMBL" id="MQA41565.1"/>
    </source>
</evidence>
<evidence type="ECO:0000256" key="6">
    <source>
        <dbReference type="SAM" id="SignalP"/>
    </source>
</evidence>
<dbReference type="InterPro" id="IPR010583">
    <property type="entry name" value="MipA"/>
</dbReference>
<dbReference type="PANTHER" id="PTHR38776:SF1">
    <property type="entry name" value="MLTA-INTERACTING PROTEIN-RELATED"/>
    <property type="match status" value="1"/>
</dbReference>
<evidence type="ECO:0000256" key="3">
    <source>
        <dbReference type="ARBA" id="ARBA00022729"/>
    </source>
</evidence>
<feature type="chain" id="PRO_5025356776" evidence="6">
    <location>
        <begin position="26"/>
        <end position="263"/>
    </location>
</feature>
<accession>A0A6A7N8Z2</accession>
<dbReference type="Proteomes" id="UP000440498">
    <property type="component" value="Unassembled WGS sequence"/>
</dbReference>
<evidence type="ECO:0000313" key="8">
    <source>
        <dbReference type="Proteomes" id="UP000440498"/>
    </source>
</evidence>